<gene>
    <name evidence="4" type="ORF">B0T18DRAFT_445494</name>
</gene>
<dbReference type="InterPro" id="IPR056693">
    <property type="entry name" value="DUF7791"/>
</dbReference>
<evidence type="ECO:0000256" key="1">
    <source>
        <dbReference type="ARBA" id="ARBA00022737"/>
    </source>
</evidence>
<accession>A0AA40F203</accession>
<protein>
    <recommendedName>
        <fullName evidence="3">NACHT domain-containing protein</fullName>
    </recommendedName>
</protein>
<dbReference type="Proteomes" id="UP001172155">
    <property type="component" value="Unassembled WGS sequence"/>
</dbReference>
<evidence type="ECO:0000313" key="5">
    <source>
        <dbReference type="Proteomes" id="UP001172155"/>
    </source>
</evidence>
<feature type="region of interest" description="Disordered" evidence="2">
    <location>
        <begin position="805"/>
        <end position="841"/>
    </location>
</feature>
<comment type="caution">
    <text evidence="4">The sequence shown here is derived from an EMBL/GenBank/DDBJ whole genome shotgun (WGS) entry which is preliminary data.</text>
</comment>
<keyword evidence="1" id="KW-0677">Repeat</keyword>
<keyword evidence="5" id="KW-1185">Reference proteome</keyword>
<name>A0AA40F203_9PEZI</name>
<dbReference type="AlphaFoldDB" id="A0AA40F203"/>
<dbReference type="PROSITE" id="PS50837">
    <property type="entry name" value="NACHT"/>
    <property type="match status" value="1"/>
</dbReference>
<dbReference type="EMBL" id="JAUKUD010000003">
    <property type="protein sequence ID" value="KAK0749693.1"/>
    <property type="molecule type" value="Genomic_DNA"/>
</dbReference>
<dbReference type="InterPro" id="IPR007111">
    <property type="entry name" value="NACHT_NTPase"/>
</dbReference>
<dbReference type="SUPFAM" id="SSF52540">
    <property type="entry name" value="P-loop containing nucleoside triphosphate hydrolases"/>
    <property type="match status" value="1"/>
</dbReference>
<reference evidence="4" key="1">
    <citation type="submission" date="2023-06" db="EMBL/GenBank/DDBJ databases">
        <title>Genome-scale phylogeny and comparative genomics of the fungal order Sordariales.</title>
        <authorList>
            <consortium name="Lawrence Berkeley National Laboratory"/>
            <person name="Hensen N."/>
            <person name="Bonometti L."/>
            <person name="Westerberg I."/>
            <person name="Brannstrom I.O."/>
            <person name="Guillou S."/>
            <person name="Cros-Aarteil S."/>
            <person name="Calhoun S."/>
            <person name="Haridas S."/>
            <person name="Kuo A."/>
            <person name="Mondo S."/>
            <person name="Pangilinan J."/>
            <person name="Riley R."/>
            <person name="LaButti K."/>
            <person name="Andreopoulos B."/>
            <person name="Lipzen A."/>
            <person name="Chen C."/>
            <person name="Yanf M."/>
            <person name="Daum C."/>
            <person name="Ng V."/>
            <person name="Clum A."/>
            <person name="Steindorff A."/>
            <person name="Ohm R."/>
            <person name="Martin F."/>
            <person name="Silar P."/>
            <person name="Natvig D."/>
            <person name="Lalanne C."/>
            <person name="Gautier V."/>
            <person name="Ament-velasquez S.L."/>
            <person name="Kruys A."/>
            <person name="Hutchinson M.I."/>
            <person name="Powell A.J."/>
            <person name="Barry K."/>
            <person name="Miller A.N."/>
            <person name="Grigoriev I.V."/>
            <person name="Debuchy R."/>
            <person name="Gladieux P."/>
            <person name="Thoren M.H."/>
            <person name="Johannesson H."/>
        </authorList>
    </citation>
    <scope>NUCLEOTIDE SEQUENCE</scope>
    <source>
        <strain evidence="4">SMH3187-1</strain>
    </source>
</reference>
<evidence type="ECO:0000256" key="2">
    <source>
        <dbReference type="SAM" id="MobiDB-lite"/>
    </source>
</evidence>
<dbReference type="Pfam" id="PF24883">
    <property type="entry name" value="NPHP3_N"/>
    <property type="match status" value="1"/>
</dbReference>
<dbReference type="PANTHER" id="PTHR10039:SF5">
    <property type="entry name" value="NACHT DOMAIN-CONTAINING PROTEIN"/>
    <property type="match status" value="1"/>
</dbReference>
<organism evidence="4 5">
    <name type="scientific">Schizothecium vesticola</name>
    <dbReference type="NCBI Taxonomy" id="314040"/>
    <lineage>
        <taxon>Eukaryota</taxon>
        <taxon>Fungi</taxon>
        <taxon>Dikarya</taxon>
        <taxon>Ascomycota</taxon>
        <taxon>Pezizomycotina</taxon>
        <taxon>Sordariomycetes</taxon>
        <taxon>Sordariomycetidae</taxon>
        <taxon>Sordariales</taxon>
        <taxon>Schizotheciaceae</taxon>
        <taxon>Schizothecium</taxon>
    </lineage>
</organism>
<dbReference type="Gene3D" id="3.40.50.300">
    <property type="entry name" value="P-loop containing nucleotide triphosphate hydrolases"/>
    <property type="match status" value="1"/>
</dbReference>
<dbReference type="InterPro" id="IPR027417">
    <property type="entry name" value="P-loop_NTPase"/>
</dbReference>
<sequence length="841" mass="94516">MEATAALGIAGNIVQFIDFSQKLCKTFSQIYQSATGATKHNDDTEVLINSFASSLDALSADLSKYCANLSTDVPADASSNDQVGDQLKCLVKNCREVAVELQRRLDSVKMRGQQAGKRKAIIVAVKAVWKEKEFQEVEQTLTRFRKELQWTVIVSLRKSLDLLESRQKDQFETLQTSMSEILHRPIQANMTPLPAWPSSVPFLMASSEEHYSETKAANVPSSLGNSYAGGLAEFEEIALKSLAFSVMPHRQTEVAVAEAATFNWIFAKPQHCERSWSDFHHWLVDKDSESPRLYWINGKAGSGKSTLMKHLVRHQNTQSALQVWAGSAKLLLSNIFFWHTGHELQRSQVGLLRALLYGCLKDHRELIPIRLVSQTFFDIKFAFFIDGLDEYSGSHGEIAGILKQVSQRSNVKVCVSSRPLLVFDRIFASLPHLVLQDLTYDDISLYVNKKLGDHERMRALEDYEPGLRTSLTSAIVDKASGVFLWVHLVVRSLLDGLGNYDVGEDLRRRLDDLPEELEALYWLMVQNFKPAWYLEEGFRLLRMVKASPSGVTLLRLLFADASHNPKQPSPHIVQESWDKQDALCRDLAGRIKSRCLGLLETEPGPGTGFYSAFRFRHVSFIHKSVFDFLDTDTAQSRILTCSGQAHFVPHTALLRGCLLEIKGIATWVTEALRINLWKYKVVPLIFDFMELAQATENIIREPSVALVESFKKTVDDLWWESVVGKPDHLKTAYWTLAVGQRTITRGELPSSIRTFEELCLAFGLELYAAEMGFLPAGDAEGGKNARLASVSLEAAEVISTRVKGGVPKPREVSQGKEKGAMNLEDLTRRSDRKWPEFGEDT</sequence>
<proteinExistence type="predicted"/>
<feature type="domain" description="NACHT" evidence="3">
    <location>
        <begin position="292"/>
        <end position="419"/>
    </location>
</feature>
<dbReference type="Pfam" id="PF25053">
    <property type="entry name" value="DUF7791"/>
    <property type="match status" value="1"/>
</dbReference>
<feature type="compositionally biased region" description="Basic and acidic residues" evidence="2">
    <location>
        <begin position="808"/>
        <end position="841"/>
    </location>
</feature>
<dbReference type="PANTHER" id="PTHR10039">
    <property type="entry name" value="AMELOGENIN"/>
    <property type="match status" value="1"/>
</dbReference>
<dbReference type="InterPro" id="IPR056884">
    <property type="entry name" value="NPHP3-like_N"/>
</dbReference>
<evidence type="ECO:0000313" key="4">
    <source>
        <dbReference type="EMBL" id="KAK0749693.1"/>
    </source>
</evidence>
<evidence type="ECO:0000259" key="3">
    <source>
        <dbReference type="PROSITE" id="PS50837"/>
    </source>
</evidence>